<dbReference type="Gene3D" id="3.40.50.1820">
    <property type="entry name" value="alpha/beta hydrolase"/>
    <property type="match status" value="1"/>
</dbReference>
<dbReference type="InterPro" id="IPR000801">
    <property type="entry name" value="Esterase-like"/>
</dbReference>
<dbReference type="RefSeq" id="WP_106586352.1">
    <property type="nucleotide sequence ID" value="NZ_PYGA01000028.1"/>
</dbReference>
<protein>
    <recommendedName>
        <fullName evidence="5">Alpha/beta superfamily hydrolase</fullName>
    </recommendedName>
</protein>
<dbReference type="GO" id="GO:0016788">
    <property type="term" value="F:hydrolase activity, acting on ester bonds"/>
    <property type="evidence" value="ECO:0007669"/>
    <property type="project" value="TreeGrafter"/>
</dbReference>
<dbReference type="InterPro" id="IPR052558">
    <property type="entry name" value="Siderophore_Hydrolase_D"/>
</dbReference>
<keyword evidence="4" id="KW-1185">Reference proteome</keyword>
<dbReference type="EMBL" id="PYGA01000028">
    <property type="protein sequence ID" value="PSK88975.1"/>
    <property type="molecule type" value="Genomic_DNA"/>
</dbReference>
<keyword evidence="2" id="KW-0378">Hydrolase</keyword>
<dbReference type="SUPFAM" id="SSF53474">
    <property type="entry name" value="alpha/beta-Hydrolases"/>
    <property type="match status" value="1"/>
</dbReference>
<accession>A0A2P8CVI5</accession>
<evidence type="ECO:0000313" key="4">
    <source>
        <dbReference type="Proteomes" id="UP000240542"/>
    </source>
</evidence>
<proteinExistence type="inferred from homology"/>
<organism evidence="3 4">
    <name type="scientific">Murinocardiopsis flavida</name>
    <dbReference type="NCBI Taxonomy" id="645275"/>
    <lineage>
        <taxon>Bacteria</taxon>
        <taxon>Bacillati</taxon>
        <taxon>Actinomycetota</taxon>
        <taxon>Actinomycetes</taxon>
        <taxon>Streptosporangiales</taxon>
        <taxon>Nocardiopsidaceae</taxon>
        <taxon>Murinocardiopsis</taxon>
    </lineage>
</organism>
<dbReference type="OrthoDB" id="5523653at2"/>
<sequence>MSTMWQGCLAHTDYFEMRSSGGHDYGVWVTTPPRYDPAAAQAPVVYVLDGNWAVGMTAPLIVTQLDPMQSIRPYVQVSVGYAGEEAEHWERLRNRDLVPPGEPIAKEYIDAVEMGVETGATTREQADAYLAELSDSRGDMFLDFLTDDLHPRIERDYGTAPSGHGLFGYSYGGLFSLYAWLTKSTFFESIGAGSPGIVNADSQVFARLQAMGDTLPATKLHVTFNERELLGDMAVYQNLAKNAATFLHRLTQRNGSVTDGTVASGPVTSALMHETHVTGLQASFLSYLRTCRAK</sequence>
<dbReference type="InterPro" id="IPR029058">
    <property type="entry name" value="AB_hydrolase_fold"/>
</dbReference>
<name>A0A2P8CVI5_9ACTN</name>
<comment type="similarity">
    <text evidence="1">Belongs to the esterase D family.</text>
</comment>
<evidence type="ECO:0000256" key="1">
    <source>
        <dbReference type="ARBA" id="ARBA00005622"/>
    </source>
</evidence>
<evidence type="ECO:0000256" key="2">
    <source>
        <dbReference type="ARBA" id="ARBA00022801"/>
    </source>
</evidence>
<reference evidence="3 4" key="1">
    <citation type="submission" date="2018-03" db="EMBL/GenBank/DDBJ databases">
        <title>Genomic Encyclopedia of Archaeal and Bacterial Type Strains, Phase II (KMG-II): from individual species to whole genera.</title>
        <authorList>
            <person name="Goeker M."/>
        </authorList>
    </citation>
    <scope>NUCLEOTIDE SEQUENCE [LARGE SCALE GENOMIC DNA]</scope>
    <source>
        <strain evidence="3 4">DSM 45312</strain>
    </source>
</reference>
<dbReference type="Proteomes" id="UP000240542">
    <property type="component" value="Unassembled WGS sequence"/>
</dbReference>
<dbReference type="PANTHER" id="PTHR40841">
    <property type="entry name" value="SIDEROPHORE TRIACETYLFUSARININE C ESTERASE"/>
    <property type="match status" value="1"/>
</dbReference>
<dbReference type="AlphaFoldDB" id="A0A2P8CVI5"/>
<evidence type="ECO:0008006" key="5">
    <source>
        <dbReference type="Google" id="ProtNLM"/>
    </source>
</evidence>
<comment type="caution">
    <text evidence="3">The sequence shown here is derived from an EMBL/GenBank/DDBJ whole genome shotgun (WGS) entry which is preliminary data.</text>
</comment>
<evidence type="ECO:0000313" key="3">
    <source>
        <dbReference type="EMBL" id="PSK88975.1"/>
    </source>
</evidence>
<gene>
    <name evidence="3" type="ORF">CLV63_12863</name>
</gene>
<dbReference type="PANTHER" id="PTHR40841:SF2">
    <property type="entry name" value="SIDEROPHORE-DEGRADING ESTERASE (EUROFUNG)"/>
    <property type="match status" value="1"/>
</dbReference>
<dbReference type="Pfam" id="PF00756">
    <property type="entry name" value="Esterase"/>
    <property type="match status" value="1"/>
</dbReference>